<sequence length="74" mass="8632">MKRQFILTCICLLFAFVSTQGKTTSTPFAHAYRALCYLRADRKAAIDKDVYHFSRPNDTINRYFNKINLLPITQ</sequence>
<reference evidence="2 3" key="1">
    <citation type="submission" date="2015-09" db="EMBL/GenBank/DDBJ databases">
        <authorList>
            <consortium name="Pathogen Informatics"/>
        </authorList>
    </citation>
    <scope>NUCLEOTIDE SEQUENCE [LARGE SCALE GENOMIC DNA]</scope>
    <source>
        <strain evidence="2 3">2789STDY5834899</strain>
    </source>
</reference>
<dbReference type="AlphaFoldDB" id="A0A174TKN9"/>
<evidence type="ECO:0000256" key="1">
    <source>
        <dbReference type="SAM" id="SignalP"/>
    </source>
</evidence>
<keyword evidence="1" id="KW-0732">Signal</keyword>
<evidence type="ECO:0000313" key="2">
    <source>
        <dbReference type="EMBL" id="CUQ08165.1"/>
    </source>
</evidence>
<feature type="signal peptide" evidence="1">
    <location>
        <begin position="1"/>
        <end position="21"/>
    </location>
</feature>
<dbReference type="RefSeq" id="WP_054958723.1">
    <property type="nucleotide sequence ID" value="NZ_CAXTGU010000002.1"/>
</dbReference>
<evidence type="ECO:0000313" key="3">
    <source>
        <dbReference type="Proteomes" id="UP000095576"/>
    </source>
</evidence>
<gene>
    <name evidence="2" type="ORF">ERS852511_04251</name>
</gene>
<protein>
    <submittedName>
        <fullName evidence="2">Uncharacterized protein</fullName>
    </submittedName>
</protein>
<accession>A0A174TKN9</accession>
<organism evidence="2 3">
    <name type="scientific">Bacteroides thetaiotaomicron</name>
    <dbReference type="NCBI Taxonomy" id="818"/>
    <lineage>
        <taxon>Bacteria</taxon>
        <taxon>Pseudomonadati</taxon>
        <taxon>Bacteroidota</taxon>
        <taxon>Bacteroidia</taxon>
        <taxon>Bacteroidales</taxon>
        <taxon>Bacteroidaceae</taxon>
        <taxon>Bacteroides</taxon>
    </lineage>
</organism>
<name>A0A174TKN9_BACT4</name>
<dbReference type="EMBL" id="CZAP01000022">
    <property type="protein sequence ID" value="CUQ08165.1"/>
    <property type="molecule type" value="Genomic_DNA"/>
</dbReference>
<feature type="chain" id="PRO_5014252721" evidence="1">
    <location>
        <begin position="22"/>
        <end position="74"/>
    </location>
</feature>
<proteinExistence type="predicted"/>
<dbReference type="Proteomes" id="UP000095576">
    <property type="component" value="Unassembled WGS sequence"/>
</dbReference>